<evidence type="ECO:0000313" key="4">
    <source>
        <dbReference type="EMBL" id="KAJ9141803.1"/>
    </source>
</evidence>
<feature type="compositionally biased region" description="Polar residues" evidence="2">
    <location>
        <begin position="115"/>
        <end position="124"/>
    </location>
</feature>
<protein>
    <submittedName>
        <fullName evidence="4">Inhibitory regulator protein BUD2/CLA2</fullName>
    </submittedName>
</protein>
<feature type="compositionally biased region" description="Low complexity" evidence="2">
    <location>
        <begin position="13"/>
        <end position="27"/>
    </location>
</feature>
<dbReference type="Gene3D" id="2.60.40.150">
    <property type="entry name" value="C2 domain"/>
    <property type="match status" value="1"/>
</dbReference>
<proteinExistence type="predicted"/>
<dbReference type="PROSITE" id="PS50018">
    <property type="entry name" value="RAS_GTPASE_ACTIV_2"/>
    <property type="match status" value="1"/>
</dbReference>
<feature type="domain" description="Ras-GAP" evidence="3">
    <location>
        <begin position="772"/>
        <end position="1006"/>
    </location>
</feature>
<evidence type="ECO:0000313" key="5">
    <source>
        <dbReference type="Proteomes" id="UP001174694"/>
    </source>
</evidence>
<dbReference type="GO" id="GO:0005096">
    <property type="term" value="F:GTPase activator activity"/>
    <property type="evidence" value="ECO:0007669"/>
    <property type="project" value="UniProtKB-KW"/>
</dbReference>
<feature type="region of interest" description="Disordered" evidence="2">
    <location>
        <begin position="392"/>
        <end position="419"/>
    </location>
</feature>
<dbReference type="CDD" id="cd00030">
    <property type="entry name" value="C2"/>
    <property type="match status" value="1"/>
</dbReference>
<dbReference type="GO" id="GO:0007165">
    <property type="term" value="P:signal transduction"/>
    <property type="evidence" value="ECO:0007669"/>
    <property type="project" value="UniProtKB-ARBA"/>
</dbReference>
<feature type="compositionally biased region" description="Basic and acidic residues" evidence="2">
    <location>
        <begin position="1277"/>
        <end position="1288"/>
    </location>
</feature>
<evidence type="ECO:0000256" key="1">
    <source>
        <dbReference type="ARBA" id="ARBA00022468"/>
    </source>
</evidence>
<dbReference type="SMART" id="SM00323">
    <property type="entry name" value="RasGAP"/>
    <property type="match status" value="1"/>
</dbReference>
<dbReference type="Proteomes" id="UP001174694">
    <property type="component" value="Unassembled WGS sequence"/>
</dbReference>
<accession>A0AA38R9V3</accession>
<keyword evidence="5" id="KW-1185">Reference proteome</keyword>
<dbReference type="SUPFAM" id="SSF49562">
    <property type="entry name" value="C2 domain (Calcium/lipid-binding domain, CaLB)"/>
    <property type="match status" value="1"/>
</dbReference>
<dbReference type="InterPro" id="IPR008936">
    <property type="entry name" value="Rho_GTPase_activation_prot"/>
</dbReference>
<dbReference type="EMBL" id="JANBVO010000025">
    <property type="protein sequence ID" value="KAJ9141803.1"/>
    <property type="molecule type" value="Genomic_DNA"/>
</dbReference>
<dbReference type="InterPro" id="IPR035892">
    <property type="entry name" value="C2_domain_sf"/>
</dbReference>
<dbReference type="Gene3D" id="1.10.506.10">
    <property type="entry name" value="GTPase Activation - p120gap, domain 1"/>
    <property type="match status" value="1"/>
</dbReference>
<dbReference type="Pfam" id="PF00616">
    <property type="entry name" value="RasGAP"/>
    <property type="match status" value="1"/>
</dbReference>
<reference evidence="4" key="1">
    <citation type="submission" date="2022-07" db="EMBL/GenBank/DDBJ databases">
        <title>Fungi with potential for degradation of polypropylene.</title>
        <authorList>
            <person name="Gostincar C."/>
        </authorList>
    </citation>
    <scope>NUCLEOTIDE SEQUENCE</scope>
    <source>
        <strain evidence="4">EXF-13308</strain>
    </source>
</reference>
<feature type="compositionally biased region" description="Basic residues" evidence="2">
    <location>
        <begin position="238"/>
        <end position="248"/>
    </location>
</feature>
<feature type="region of interest" description="Disordered" evidence="2">
    <location>
        <begin position="1"/>
        <end position="266"/>
    </location>
</feature>
<dbReference type="PANTHER" id="PTHR10194">
    <property type="entry name" value="RAS GTPASE-ACTIVATING PROTEINS"/>
    <property type="match status" value="1"/>
</dbReference>
<evidence type="ECO:0000259" key="3">
    <source>
        <dbReference type="PROSITE" id="PS50018"/>
    </source>
</evidence>
<keyword evidence="1" id="KW-0343">GTPase activation</keyword>
<name>A0AA38R9V3_9PEZI</name>
<feature type="region of interest" description="Disordered" evidence="2">
    <location>
        <begin position="1185"/>
        <end position="1301"/>
    </location>
</feature>
<feature type="compositionally biased region" description="Basic residues" evidence="2">
    <location>
        <begin position="1246"/>
        <end position="1262"/>
    </location>
</feature>
<comment type="caution">
    <text evidence="4">The sequence shown here is derived from an EMBL/GenBank/DDBJ whole genome shotgun (WGS) entry which is preliminary data.</text>
</comment>
<evidence type="ECO:0000256" key="2">
    <source>
        <dbReference type="SAM" id="MobiDB-lite"/>
    </source>
</evidence>
<dbReference type="PANTHER" id="PTHR10194:SF60">
    <property type="entry name" value="RAS GTPASE-ACTIVATING PROTEIN RASKOL"/>
    <property type="match status" value="1"/>
</dbReference>
<feature type="compositionally biased region" description="Polar residues" evidence="2">
    <location>
        <begin position="52"/>
        <end position="61"/>
    </location>
</feature>
<dbReference type="InterPro" id="IPR001936">
    <property type="entry name" value="RasGAP_dom"/>
</dbReference>
<dbReference type="CDD" id="cd05137">
    <property type="entry name" value="RasGAP_CLA2_BUD2"/>
    <property type="match status" value="1"/>
</dbReference>
<dbReference type="InterPro" id="IPR039360">
    <property type="entry name" value="Ras_GTPase"/>
</dbReference>
<dbReference type="PROSITE" id="PS00509">
    <property type="entry name" value="RAS_GTPASE_ACTIV_1"/>
    <property type="match status" value="1"/>
</dbReference>
<feature type="compositionally biased region" description="Basic and acidic residues" evidence="2">
    <location>
        <begin position="28"/>
        <end position="37"/>
    </location>
</feature>
<dbReference type="SUPFAM" id="SSF48350">
    <property type="entry name" value="GTPase activation domain, GAP"/>
    <property type="match status" value="1"/>
</dbReference>
<organism evidence="4 5">
    <name type="scientific">Pleurostoma richardsiae</name>
    <dbReference type="NCBI Taxonomy" id="41990"/>
    <lineage>
        <taxon>Eukaryota</taxon>
        <taxon>Fungi</taxon>
        <taxon>Dikarya</taxon>
        <taxon>Ascomycota</taxon>
        <taxon>Pezizomycotina</taxon>
        <taxon>Sordariomycetes</taxon>
        <taxon>Sordariomycetidae</taxon>
        <taxon>Calosphaeriales</taxon>
        <taxon>Pleurostomataceae</taxon>
        <taxon>Pleurostoma</taxon>
    </lineage>
</organism>
<gene>
    <name evidence="4" type="ORF">NKR23_g7703</name>
</gene>
<dbReference type="InterPro" id="IPR023152">
    <property type="entry name" value="RasGAP_CS"/>
</dbReference>
<sequence length="1325" mass="145003">MEGRRPQDGGALPPSASTPSIPSTPAEPLERVMERRASAGNMRSTHPFRPSLASTQATIRSVTPEPPALDSLSPESTNRAPYDLTAAVSGPGTHVFGPMSTQSSPRSVPGAGPVPTSSSGNGSRRQGVVFNDAMASSFDSTSSSPPPRPPVFRPRTHTMDGAFRQHLPPSFESSASRHRLGSFSSSGSLPGVNEERRGQPPPPLQLPVPESMGYPSVQRTRSPDLFSGAPSVKEKRSSTRTKLMKRGSRPTSPLISAPPSVDSLPLPIPTDDANKILLLMKTLCGRMRGEVEYQNEPGGPWYAGVGYIDEDKGSLMFDPGENGPFHVPLVADLRGCRVLPVVASELPVRCLELVNSLLGVQLLLRPLPVQEFDLWLAALICWQQLRPPSNRLPAAAGGAPTQSRPELKRRGSSTASKEASIIKVGKVMLWDKGIATSPRHIVKRPSTRDLRSNHTSWRKVSCILQDNGEFKLITENDVTVLSVIDVSQLNRCAVQQLDKSVLDEDYCIAIFPNYSATATHLSIFRPVYIALDSRVLFEVWFVLLRAFTVPEVCRTDSEDDEQPGELSDLGAEQVAETFRVEKTISLRVTEAKLRSLTLDPAQAGQHDRYHKSEQDPLIGNYLAEVILDGEVRARTTTKMETKNPFWRDECEFSDLPSSLPFLSVVLKRVDGNMESISHQLQASMGLPKTGNLVEVPCGTVDVPLSNLERGKDHEQWFQIYDDRTLSIGSMLVRVRHEELVVLMAKEYQPLSEVLHNFSTGLTGQIAQALPGNLRRLAEIFLNIFQVSGSASEWLMALVEDEIDGIGSQTAMKKMRFSKRLKSNDSLESASDREALVRDMGKSLAGEANLLFRGNSLLTQALEFHMRRMGKEYLEETLSDKIFEINEINPNCEVDPGKLQPGEDLQQHWSQLMQFTNEIWDCIASSAAKLPPELRHILKYIRAVAEDRYGDFLRTVAYTSVSGFLFLRFICPAILNPKLFGLLRDHPRPRAQRTLTLIAKGLQALANLSAIGKKETWMEPMNRFLNAHRPSLKAFIDQVCAIPAERGNYALPASYSTPITILGRLSPTAREGFPSLPYLVDHPRNFAALVRLWMASNPVSAPESHLYDGALLDFNLICARLQERSDTCHARIEAARAAAAAAETASQPAILDPEVALAEAMDRATLVDAVNLSYGSAPAWMDHGDVGPQWPPGSSGSEVENTHGGGPAAMFRDLRWMGGRDPSAQRQVSAGSEASGAGGTIRSLRNGNKHARKFLSGFRRKGRAASPEACSNSSPAAGREDEGRRDKDGNSGTSNKVAWGAAALGAAALPEAWQQRADEESTTKQQ</sequence>